<gene>
    <name evidence="2" type="ORF">PGLA2088_LOCUS36406</name>
</gene>
<name>A0A813KVA9_POLGL</name>
<protein>
    <recommendedName>
        <fullName evidence="4">Serine aminopeptidase S33 domain-containing protein</fullName>
    </recommendedName>
</protein>
<dbReference type="Gene3D" id="3.40.50.1820">
    <property type="entry name" value="alpha/beta hydrolase"/>
    <property type="match status" value="1"/>
</dbReference>
<evidence type="ECO:0000256" key="1">
    <source>
        <dbReference type="SAM" id="MobiDB-lite"/>
    </source>
</evidence>
<dbReference type="SUPFAM" id="SSF53474">
    <property type="entry name" value="alpha/beta-Hydrolases"/>
    <property type="match status" value="1"/>
</dbReference>
<dbReference type="EMBL" id="CAJNNW010032147">
    <property type="protein sequence ID" value="CAE8711315.1"/>
    <property type="molecule type" value="Genomic_DNA"/>
</dbReference>
<sequence length="883" mass="95670">MPLGLQWIVDKITFPSPPASYSLTSHPELFFIPGPKSRPAHPGVPCMLYAIRQGAPVLLVHAHSNGCDIGDMRQTLQSISESLRVHVMSFEFPGYGLHLGAASMRTIDETAAAVLEYITNELKVNLAQVVWYGRSIGSGPALRAVHRVTKDHKVQPGGVVLQCGFANFPEVAGHLFGRVAKRLVSTLWPNEAMLKELHCPVLLIHGRNDTMIPISQSEKLWAAVSLKDLSHFHTCDCGHNDFNFRRCTLRPIYDFLLGVISSPTFPGTNFFVEVPSPHRAFVHHIGPLRSKIPVYSFRRPDLEDWLRRMGGQADITAKGVATASGSDKTDVDFNSKVATETTVEEAVDEKKLQVQGRQVAAPGPRPASKGRSRKKGSLLDEPPPIPDYSCMPAIEDVSIALLDPEGMVRTCATRVAAFLERLQRKLDRIDSLECKSLEEVVDLVETEFWASDPLLCLWEEVSLPGGEHVRFRLGPFSVDSRGQRSFDQGLGSGSSSGGGRAGPQLLRVPLWIHNPSQAHFRCLAEWSLLHSERLQKNLPSAASSSQSSGCCCAPLGAKKKGTSQQGSNQPSRGSLATSLAAHFCNWVEKTDEIRGLFERFVRLYKDPEEALRRHAQSSQMARALGAAGLKEMMGDQMPLTANAELDEEALPSPRGRASPPARPPASVAGCTEQSLPSPPPWPAAYFSATAKSLLLDGGSRSFTFAHLAERLRSSASAPTAANDRQEGNPLPNPDGFQSTAEYVANPGLQLPVADRFADLTTAGLLLHYERLLAGANSTGEIAPGMEDTGDPTRSELRCTGLALNKVIKAFANADLRERRELQRQSLSSQMPRTVPSASDASKVPQPSQPSEPGGDVEPPEPVTPAPDRTGPAPVLQAGTVEGL</sequence>
<accession>A0A813KVA9</accession>
<dbReference type="PANTHER" id="PTHR12277:SF81">
    <property type="entry name" value="PROTEIN ABHD13"/>
    <property type="match status" value="1"/>
</dbReference>
<evidence type="ECO:0008006" key="4">
    <source>
        <dbReference type="Google" id="ProtNLM"/>
    </source>
</evidence>
<feature type="region of interest" description="Disordered" evidence="1">
    <location>
        <begin position="713"/>
        <end position="739"/>
    </location>
</feature>
<dbReference type="Proteomes" id="UP000626109">
    <property type="component" value="Unassembled WGS sequence"/>
</dbReference>
<feature type="region of interest" description="Disordered" evidence="1">
    <location>
        <begin position="821"/>
        <end position="883"/>
    </location>
</feature>
<reference evidence="2" key="1">
    <citation type="submission" date="2021-02" db="EMBL/GenBank/DDBJ databases">
        <authorList>
            <person name="Dougan E. K."/>
            <person name="Rhodes N."/>
            <person name="Thang M."/>
            <person name="Chan C."/>
        </authorList>
    </citation>
    <scope>NUCLEOTIDE SEQUENCE</scope>
</reference>
<feature type="region of interest" description="Disordered" evidence="1">
    <location>
        <begin position="647"/>
        <end position="674"/>
    </location>
</feature>
<dbReference type="InterPro" id="IPR029058">
    <property type="entry name" value="AB_hydrolase_fold"/>
</dbReference>
<organism evidence="2 3">
    <name type="scientific">Polarella glacialis</name>
    <name type="common">Dinoflagellate</name>
    <dbReference type="NCBI Taxonomy" id="89957"/>
    <lineage>
        <taxon>Eukaryota</taxon>
        <taxon>Sar</taxon>
        <taxon>Alveolata</taxon>
        <taxon>Dinophyceae</taxon>
        <taxon>Suessiales</taxon>
        <taxon>Suessiaceae</taxon>
        <taxon>Polarella</taxon>
    </lineage>
</organism>
<feature type="region of interest" description="Disordered" evidence="1">
    <location>
        <begin position="351"/>
        <end position="385"/>
    </location>
</feature>
<evidence type="ECO:0000313" key="2">
    <source>
        <dbReference type="EMBL" id="CAE8711315.1"/>
    </source>
</evidence>
<proteinExistence type="predicted"/>
<dbReference type="AlphaFoldDB" id="A0A813KVA9"/>
<comment type="caution">
    <text evidence="2">The sequence shown here is derived from an EMBL/GenBank/DDBJ whole genome shotgun (WGS) entry which is preliminary data.</text>
</comment>
<evidence type="ECO:0000313" key="3">
    <source>
        <dbReference type="Proteomes" id="UP000626109"/>
    </source>
</evidence>
<dbReference type="PANTHER" id="PTHR12277">
    <property type="entry name" value="ALPHA/BETA HYDROLASE DOMAIN-CONTAINING PROTEIN"/>
    <property type="match status" value="1"/>
</dbReference>